<reference evidence="4" key="3">
    <citation type="submission" date="2011-03" db="EMBL/GenBank/DDBJ databases">
        <title>Annotation of Magnaporthe poae ATCC 64411.</title>
        <authorList>
            <person name="Ma L.-J."/>
            <person name="Dead R."/>
            <person name="Young S.K."/>
            <person name="Zeng Q."/>
            <person name="Gargeya S."/>
            <person name="Fitzgerald M."/>
            <person name="Haas B."/>
            <person name="Abouelleil A."/>
            <person name="Alvarado L."/>
            <person name="Arachchi H.M."/>
            <person name="Berlin A."/>
            <person name="Brown A."/>
            <person name="Chapman S.B."/>
            <person name="Chen Z."/>
            <person name="Dunbar C."/>
            <person name="Freedman E."/>
            <person name="Gearin G."/>
            <person name="Gellesch M."/>
            <person name="Goldberg J."/>
            <person name="Griggs A."/>
            <person name="Gujja S."/>
            <person name="Heiman D."/>
            <person name="Howarth C."/>
            <person name="Larson L."/>
            <person name="Lui A."/>
            <person name="MacDonald P.J.P."/>
            <person name="Mehta T."/>
            <person name="Montmayeur A."/>
            <person name="Murphy C."/>
            <person name="Neiman D."/>
            <person name="Pearson M."/>
            <person name="Priest M."/>
            <person name="Roberts A."/>
            <person name="Saif S."/>
            <person name="Shea T."/>
            <person name="Shenoy N."/>
            <person name="Sisk P."/>
            <person name="Stolte C."/>
            <person name="Sykes S."/>
            <person name="Yandava C."/>
            <person name="Wortman J."/>
            <person name="Nusbaum C."/>
            <person name="Birren B."/>
        </authorList>
    </citation>
    <scope>NUCLEOTIDE SEQUENCE</scope>
    <source>
        <strain evidence="4">ATCC 64411</strain>
    </source>
</reference>
<feature type="region of interest" description="Disordered" evidence="3">
    <location>
        <begin position="1"/>
        <end position="24"/>
    </location>
</feature>
<dbReference type="OrthoDB" id="203237at2759"/>
<keyword evidence="1" id="KW-0489">Methyltransferase</keyword>
<dbReference type="GO" id="GO:0032259">
    <property type="term" value="P:methylation"/>
    <property type="evidence" value="ECO:0007669"/>
    <property type="project" value="UniProtKB-KW"/>
</dbReference>
<dbReference type="PIRSF" id="PIRSF028177">
    <property type="entry name" value="Polyketide_synth_Omtfrase_TcmP"/>
    <property type="match status" value="1"/>
</dbReference>
<protein>
    <recommendedName>
        <fullName evidence="7">Tetracenomycin polyketide synthesis O-methyltransferase TcmP</fullName>
    </recommendedName>
</protein>
<dbReference type="EnsemblFungi" id="MAPG_05790T0">
    <property type="protein sequence ID" value="MAPG_05790T0"/>
    <property type="gene ID" value="MAPG_05790"/>
</dbReference>
<dbReference type="Proteomes" id="UP000011715">
    <property type="component" value="Unassembled WGS sequence"/>
</dbReference>
<evidence type="ECO:0008006" key="7">
    <source>
        <dbReference type="Google" id="ProtNLM"/>
    </source>
</evidence>
<dbReference type="PANTHER" id="PTHR43619">
    <property type="entry name" value="S-ADENOSYL-L-METHIONINE-DEPENDENT METHYLTRANSFERASE YKTD-RELATED"/>
    <property type="match status" value="1"/>
</dbReference>
<evidence type="ECO:0000256" key="3">
    <source>
        <dbReference type="SAM" id="MobiDB-lite"/>
    </source>
</evidence>
<accession>A0A0C4E0C0</accession>
<evidence type="ECO:0000313" key="6">
    <source>
        <dbReference type="Proteomes" id="UP000011715"/>
    </source>
</evidence>
<dbReference type="SUPFAM" id="SSF53335">
    <property type="entry name" value="S-adenosyl-L-methionine-dependent methyltransferases"/>
    <property type="match status" value="1"/>
</dbReference>
<gene>
    <name evidence="4" type="ORF">MAPG_05790</name>
</gene>
<reference evidence="5" key="4">
    <citation type="journal article" date="2015" name="G3 (Bethesda)">
        <title>Genome sequences of three phytopathogenic species of the Magnaporthaceae family of fungi.</title>
        <authorList>
            <person name="Okagaki L.H."/>
            <person name="Nunes C.C."/>
            <person name="Sailsbery J."/>
            <person name="Clay B."/>
            <person name="Brown D."/>
            <person name="John T."/>
            <person name="Oh Y."/>
            <person name="Young N."/>
            <person name="Fitzgerald M."/>
            <person name="Haas B.J."/>
            <person name="Zeng Q."/>
            <person name="Young S."/>
            <person name="Adiconis X."/>
            <person name="Fan L."/>
            <person name="Levin J.Z."/>
            <person name="Mitchell T.K."/>
            <person name="Okubara P.A."/>
            <person name="Farman M.L."/>
            <person name="Kohn L.M."/>
            <person name="Birren B."/>
            <person name="Ma L.-J."/>
            <person name="Dean R.A."/>
        </authorList>
    </citation>
    <scope>NUCLEOTIDE SEQUENCE</scope>
    <source>
        <strain evidence="5">ATCC 64411 / 73-15</strain>
    </source>
</reference>
<evidence type="ECO:0000313" key="4">
    <source>
        <dbReference type="EMBL" id="KLU86780.1"/>
    </source>
</evidence>
<dbReference type="InterPro" id="IPR016874">
    <property type="entry name" value="TcmP-like"/>
</dbReference>
<dbReference type="AlphaFoldDB" id="A0A0C4E0C0"/>
<dbReference type="EMBL" id="GL876969">
    <property type="protein sequence ID" value="KLU86780.1"/>
    <property type="molecule type" value="Genomic_DNA"/>
</dbReference>
<proteinExistence type="predicted"/>
<keyword evidence="6" id="KW-1185">Reference proteome</keyword>
<dbReference type="GO" id="GO:0008168">
    <property type="term" value="F:methyltransferase activity"/>
    <property type="evidence" value="ECO:0007669"/>
    <property type="project" value="UniProtKB-KW"/>
</dbReference>
<organism evidence="5 6">
    <name type="scientific">Magnaporthiopsis poae (strain ATCC 64411 / 73-15)</name>
    <name type="common">Kentucky bluegrass fungus</name>
    <name type="synonym">Magnaporthe poae</name>
    <dbReference type="NCBI Taxonomy" id="644358"/>
    <lineage>
        <taxon>Eukaryota</taxon>
        <taxon>Fungi</taxon>
        <taxon>Dikarya</taxon>
        <taxon>Ascomycota</taxon>
        <taxon>Pezizomycotina</taxon>
        <taxon>Sordariomycetes</taxon>
        <taxon>Sordariomycetidae</taxon>
        <taxon>Magnaporthales</taxon>
        <taxon>Magnaporthaceae</taxon>
        <taxon>Magnaporthiopsis</taxon>
    </lineage>
</organism>
<reference evidence="5" key="5">
    <citation type="submission" date="2015-06" db="UniProtKB">
        <authorList>
            <consortium name="EnsemblFungi"/>
        </authorList>
    </citation>
    <scope>IDENTIFICATION</scope>
    <source>
        <strain evidence="5">ATCC 64411</strain>
    </source>
</reference>
<dbReference type="OMA" id="AYMLDRW"/>
<dbReference type="InterPro" id="IPR007213">
    <property type="entry name" value="Ppm1/Ppm2/Tcmp"/>
</dbReference>
<dbReference type="EMBL" id="ADBL01001383">
    <property type="status" value="NOT_ANNOTATED_CDS"/>
    <property type="molecule type" value="Genomic_DNA"/>
</dbReference>
<sequence length="316" mass="35573">MDSPTHKTPVVSTESAAMPAPKNKTKVTLEGTQGTLLATLWARYTDAGYSPPVFGDRWAAYVVDQIDWDWSRFAFTKFFCYLMSLRGNQMDIWTANFLEKHKETGATIVHLACGLDGRVYRFMDANGGCLPDKVRWIDVDLPDVVPLRKKLLPKPRASTETGGSYTLTASSVLDRDWQQSIPADRPTLLISEGLAFYLDPEAGKLMFHDLTERLRGVGGEVILDCIGSNVVWWQLKGFQIFSAVKAVNATFTWGIDSGREVAQCHPALKVKEDLIWARLPNTHKMDWWNRFLLWMTAGPVPTMGRLVRLSFDAEAR</sequence>
<reference evidence="6" key="1">
    <citation type="submission" date="2010-05" db="EMBL/GenBank/DDBJ databases">
        <title>The genome sequence of Magnaporthe poae strain ATCC 64411.</title>
        <authorList>
            <person name="Ma L.-J."/>
            <person name="Dead R."/>
            <person name="Young S."/>
            <person name="Zeng Q."/>
            <person name="Koehrsen M."/>
            <person name="Alvarado L."/>
            <person name="Berlin A."/>
            <person name="Chapman S.B."/>
            <person name="Chen Z."/>
            <person name="Freedman E."/>
            <person name="Gellesch M."/>
            <person name="Goldberg J."/>
            <person name="Griggs A."/>
            <person name="Gujja S."/>
            <person name="Heilman E.R."/>
            <person name="Heiman D."/>
            <person name="Hepburn T."/>
            <person name="Howarth C."/>
            <person name="Jen D."/>
            <person name="Larson L."/>
            <person name="Mehta T."/>
            <person name="Neiman D."/>
            <person name="Pearson M."/>
            <person name="Roberts A."/>
            <person name="Saif S."/>
            <person name="Shea T."/>
            <person name="Shenoy N."/>
            <person name="Sisk P."/>
            <person name="Stolte C."/>
            <person name="Sykes S."/>
            <person name="Walk T."/>
            <person name="White J."/>
            <person name="Yandava C."/>
            <person name="Haas B."/>
            <person name="Nusbaum C."/>
            <person name="Birren B."/>
        </authorList>
    </citation>
    <scope>NUCLEOTIDE SEQUENCE [LARGE SCALE GENOMIC DNA]</scope>
    <source>
        <strain evidence="6">ATCC 64411 / 73-15</strain>
    </source>
</reference>
<dbReference type="InterPro" id="IPR029063">
    <property type="entry name" value="SAM-dependent_MTases_sf"/>
</dbReference>
<dbReference type="Pfam" id="PF04072">
    <property type="entry name" value="LCM"/>
    <property type="match status" value="1"/>
</dbReference>
<dbReference type="STRING" id="644358.A0A0C4E0C0"/>
<reference evidence="4" key="2">
    <citation type="submission" date="2010-05" db="EMBL/GenBank/DDBJ databases">
        <title>The Genome Sequence of Magnaporthe poae strain ATCC 64411.</title>
        <authorList>
            <consortium name="The Broad Institute Genome Sequencing Platform"/>
            <consortium name="Broad Institute Genome Sequencing Center for Infectious Disease"/>
            <person name="Ma L.-J."/>
            <person name="Dead R."/>
            <person name="Young S."/>
            <person name="Zeng Q."/>
            <person name="Koehrsen M."/>
            <person name="Alvarado L."/>
            <person name="Berlin A."/>
            <person name="Chapman S.B."/>
            <person name="Chen Z."/>
            <person name="Freedman E."/>
            <person name="Gellesch M."/>
            <person name="Goldberg J."/>
            <person name="Griggs A."/>
            <person name="Gujja S."/>
            <person name="Heilman E.R."/>
            <person name="Heiman D."/>
            <person name="Hepburn T."/>
            <person name="Howarth C."/>
            <person name="Jen D."/>
            <person name="Larson L."/>
            <person name="Mehta T."/>
            <person name="Neiman D."/>
            <person name="Pearson M."/>
            <person name="Roberts A."/>
            <person name="Saif S."/>
            <person name="Shea T."/>
            <person name="Shenoy N."/>
            <person name="Sisk P."/>
            <person name="Stolte C."/>
            <person name="Sykes S."/>
            <person name="Walk T."/>
            <person name="White J."/>
            <person name="Yandava C."/>
            <person name="Haas B."/>
            <person name="Nusbaum C."/>
            <person name="Birren B."/>
        </authorList>
    </citation>
    <scope>NUCLEOTIDE SEQUENCE</scope>
    <source>
        <strain evidence="4">ATCC 64411</strain>
    </source>
</reference>
<evidence type="ECO:0000313" key="5">
    <source>
        <dbReference type="EnsemblFungi" id="MAPG_05790T0"/>
    </source>
</evidence>
<dbReference type="Gene3D" id="3.40.50.150">
    <property type="entry name" value="Vaccinia Virus protein VP39"/>
    <property type="match status" value="1"/>
</dbReference>
<name>A0A0C4E0C0_MAGP6</name>
<evidence type="ECO:0000256" key="2">
    <source>
        <dbReference type="ARBA" id="ARBA00022679"/>
    </source>
</evidence>
<dbReference type="eggNOG" id="ENOG502RXVR">
    <property type="taxonomic scope" value="Eukaryota"/>
</dbReference>
<keyword evidence="2" id="KW-0808">Transferase</keyword>
<evidence type="ECO:0000256" key="1">
    <source>
        <dbReference type="ARBA" id="ARBA00022603"/>
    </source>
</evidence>
<dbReference type="VEuPathDB" id="FungiDB:MAPG_05790"/>
<dbReference type="PANTHER" id="PTHR43619:SF2">
    <property type="entry name" value="S-ADENOSYL-L-METHIONINE-DEPENDENT METHYLTRANSFERASES SUPERFAMILY PROTEIN"/>
    <property type="match status" value="1"/>
</dbReference>